<gene>
    <name evidence="1" type="ORF">LPJ66_002422</name>
</gene>
<keyword evidence="2" id="KW-1185">Reference proteome</keyword>
<reference evidence="1" key="1">
    <citation type="submission" date="2022-07" db="EMBL/GenBank/DDBJ databases">
        <title>Phylogenomic reconstructions and comparative analyses of Kickxellomycotina fungi.</title>
        <authorList>
            <person name="Reynolds N.K."/>
            <person name="Stajich J.E."/>
            <person name="Barry K."/>
            <person name="Grigoriev I.V."/>
            <person name="Crous P."/>
            <person name="Smith M.E."/>
        </authorList>
    </citation>
    <scope>NUCLEOTIDE SEQUENCE</scope>
    <source>
        <strain evidence="1">Benny 63K</strain>
    </source>
</reference>
<organism evidence="1 2">
    <name type="scientific">Kickxella alabastrina</name>
    <dbReference type="NCBI Taxonomy" id="61397"/>
    <lineage>
        <taxon>Eukaryota</taxon>
        <taxon>Fungi</taxon>
        <taxon>Fungi incertae sedis</taxon>
        <taxon>Zoopagomycota</taxon>
        <taxon>Kickxellomycotina</taxon>
        <taxon>Kickxellomycetes</taxon>
        <taxon>Kickxellales</taxon>
        <taxon>Kickxellaceae</taxon>
        <taxon>Kickxella</taxon>
    </lineage>
</organism>
<accession>A0ACC1IQI9</accession>
<dbReference type="EMBL" id="JANBPG010000194">
    <property type="protein sequence ID" value="KAJ1898957.1"/>
    <property type="molecule type" value="Genomic_DNA"/>
</dbReference>
<comment type="caution">
    <text evidence="1">The sequence shown here is derived from an EMBL/GenBank/DDBJ whole genome shotgun (WGS) entry which is preliminary data.</text>
</comment>
<sequence length="212" mass="21232">MPFKLSAVQSAVVCAALALSGSLQPATKASVEAAAGACAAQNIVERCLSAQGLMFDQCEYSDWACKCQAQTSLVSCYNNCPDDQGRIGPEAQVALYCNAAIRVQEAKAAASSTKLSVTASPAGSSRPEQPATAARRSTMGILPDHATGAAQNAKPSLAVPASGNKSKAGKPEAPKATKAPSPVENAAGSVAKSGRTAAAAAVAVAAAWIMVV</sequence>
<evidence type="ECO:0000313" key="1">
    <source>
        <dbReference type="EMBL" id="KAJ1898957.1"/>
    </source>
</evidence>
<dbReference type="Proteomes" id="UP001150581">
    <property type="component" value="Unassembled WGS sequence"/>
</dbReference>
<name>A0ACC1IQI9_9FUNG</name>
<protein>
    <submittedName>
        <fullName evidence="1">Uncharacterized protein</fullName>
    </submittedName>
</protein>
<evidence type="ECO:0000313" key="2">
    <source>
        <dbReference type="Proteomes" id="UP001150581"/>
    </source>
</evidence>
<proteinExistence type="predicted"/>